<dbReference type="VEuPathDB" id="FungiDB:I7I52_05050"/>
<accession>A0A8H8CYS5</accession>
<sequence length="78" mass="8435">MKEEARRINSAHSKGAKRTECRLNAIVVWFSVGEVDAVSMGIALGQRATETATTTKASCNETSSHSRGRAARKGDNRD</sequence>
<dbReference type="Proteomes" id="UP000670092">
    <property type="component" value="Unassembled WGS sequence"/>
</dbReference>
<evidence type="ECO:0000313" key="3">
    <source>
        <dbReference type="Proteomes" id="UP000670092"/>
    </source>
</evidence>
<feature type="region of interest" description="Disordered" evidence="1">
    <location>
        <begin position="48"/>
        <end position="78"/>
    </location>
</feature>
<proteinExistence type="predicted"/>
<dbReference type="EMBL" id="JAEVHI010000004">
    <property type="protein sequence ID" value="KAG5293658.1"/>
    <property type="molecule type" value="Genomic_DNA"/>
</dbReference>
<feature type="compositionally biased region" description="Polar residues" evidence="1">
    <location>
        <begin position="48"/>
        <end position="65"/>
    </location>
</feature>
<organism evidence="2 3">
    <name type="scientific">Ajellomyces capsulatus</name>
    <name type="common">Darling's disease fungus</name>
    <name type="synonym">Histoplasma capsulatum</name>
    <dbReference type="NCBI Taxonomy" id="5037"/>
    <lineage>
        <taxon>Eukaryota</taxon>
        <taxon>Fungi</taxon>
        <taxon>Dikarya</taxon>
        <taxon>Ascomycota</taxon>
        <taxon>Pezizomycotina</taxon>
        <taxon>Eurotiomycetes</taxon>
        <taxon>Eurotiomycetidae</taxon>
        <taxon>Onygenales</taxon>
        <taxon>Ajellomycetaceae</taxon>
        <taxon>Histoplasma</taxon>
    </lineage>
</organism>
<name>A0A8H8CYS5_AJECA</name>
<gene>
    <name evidence="2" type="ORF">I7I52_05050</name>
</gene>
<evidence type="ECO:0000313" key="2">
    <source>
        <dbReference type="EMBL" id="KAG5293658.1"/>
    </source>
</evidence>
<reference evidence="2 3" key="1">
    <citation type="submission" date="2021-01" db="EMBL/GenBank/DDBJ databases">
        <title>Chromosome-level genome assembly of a human fungal pathogen reveals clustering of transcriptionally co-regulated genes.</title>
        <authorList>
            <person name="Voorhies M."/>
            <person name="Cohen S."/>
            <person name="Shea T.P."/>
            <person name="Petrus S."/>
            <person name="Munoz J.F."/>
            <person name="Poplawski S."/>
            <person name="Goldman W.E."/>
            <person name="Michael T."/>
            <person name="Cuomo C.A."/>
            <person name="Sil A."/>
            <person name="Beyhan S."/>
        </authorList>
    </citation>
    <scope>NUCLEOTIDE SEQUENCE [LARGE SCALE GENOMIC DNA]</scope>
    <source>
        <strain evidence="2 3">G184AR</strain>
    </source>
</reference>
<evidence type="ECO:0000256" key="1">
    <source>
        <dbReference type="SAM" id="MobiDB-lite"/>
    </source>
</evidence>
<protein>
    <submittedName>
        <fullName evidence="2">Uncharacterized protein</fullName>
    </submittedName>
</protein>
<dbReference type="AlphaFoldDB" id="A0A8H8CYS5"/>
<comment type="caution">
    <text evidence="2">The sequence shown here is derived from an EMBL/GenBank/DDBJ whole genome shotgun (WGS) entry which is preliminary data.</text>
</comment>